<gene>
    <name evidence="2" type="ORF">TTHERM_00628590</name>
</gene>
<evidence type="ECO:0008006" key="4">
    <source>
        <dbReference type="Google" id="ProtNLM"/>
    </source>
</evidence>
<dbReference type="InterPro" id="IPR032675">
    <property type="entry name" value="LRR_dom_sf"/>
</dbReference>
<dbReference type="EMBL" id="GG662641">
    <property type="protein sequence ID" value="EAR99300.2"/>
    <property type="molecule type" value="Genomic_DNA"/>
</dbReference>
<accession>Q23RT9</accession>
<reference evidence="3" key="1">
    <citation type="journal article" date="2006" name="PLoS Biol.">
        <title>Macronuclear genome sequence of the ciliate Tetrahymena thermophila, a model eukaryote.</title>
        <authorList>
            <person name="Eisen J.A."/>
            <person name="Coyne R.S."/>
            <person name="Wu M."/>
            <person name="Wu D."/>
            <person name="Thiagarajan M."/>
            <person name="Wortman J.R."/>
            <person name="Badger J.H."/>
            <person name="Ren Q."/>
            <person name="Amedeo P."/>
            <person name="Jones K.M."/>
            <person name="Tallon L.J."/>
            <person name="Delcher A.L."/>
            <person name="Salzberg S.L."/>
            <person name="Silva J.C."/>
            <person name="Haas B.J."/>
            <person name="Majoros W.H."/>
            <person name="Farzad M."/>
            <person name="Carlton J.M."/>
            <person name="Smith R.K. Jr."/>
            <person name="Garg J."/>
            <person name="Pearlman R.E."/>
            <person name="Karrer K.M."/>
            <person name="Sun L."/>
            <person name="Manning G."/>
            <person name="Elde N.C."/>
            <person name="Turkewitz A.P."/>
            <person name="Asai D.J."/>
            <person name="Wilkes D.E."/>
            <person name="Wang Y."/>
            <person name="Cai H."/>
            <person name="Collins K."/>
            <person name="Stewart B.A."/>
            <person name="Lee S.R."/>
            <person name="Wilamowska K."/>
            <person name="Weinberg Z."/>
            <person name="Ruzzo W.L."/>
            <person name="Wloga D."/>
            <person name="Gaertig J."/>
            <person name="Frankel J."/>
            <person name="Tsao C.-C."/>
            <person name="Gorovsky M.A."/>
            <person name="Keeling P.J."/>
            <person name="Waller R.F."/>
            <person name="Patron N.J."/>
            <person name="Cherry J.M."/>
            <person name="Stover N.A."/>
            <person name="Krieger C.J."/>
            <person name="del Toro C."/>
            <person name="Ryder H.F."/>
            <person name="Williamson S.C."/>
            <person name="Barbeau R.A."/>
            <person name="Hamilton E.P."/>
            <person name="Orias E."/>
        </authorList>
    </citation>
    <scope>NUCLEOTIDE SEQUENCE [LARGE SCALE GENOMIC DNA]</scope>
    <source>
        <strain evidence="3">SB210</strain>
    </source>
</reference>
<dbReference type="Proteomes" id="UP000009168">
    <property type="component" value="Unassembled WGS sequence"/>
</dbReference>
<dbReference type="AlphaFoldDB" id="Q23RT9"/>
<evidence type="ECO:0000313" key="2">
    <source>
        <dbReference type="EMBL" id="EAR99300.2"/>
    </source>
</evidence>
<sequence length="356" mass="41403">MQRLPSNPKSVQNQRQNTQKLQTSTVKSLVKTLNTKNNTQQTLKPNNLHILQSSLNSLARIKIIPQLLQVTVKGQISSRSDVQNLKREEVDSITQINIGIWKQKLTDDLLYQITSSLQNMQNIKQIHLTLTDNKISNQGTQQMLECVSKLQNVEYFSLTLTGNPIDNNVCQHFEKYLPMFYNLKHLTIYMRNSKIVDCDKICKGLVNLSQLEKLSLYMQENQVNDITLQQLVSQLQKQSTLKFLLVDFQSNKIKSINYFLMNLQNLKTLLSLDANFKGNLIQFDKASLEQLKKLQTELFYLESCKIVLNENQEINFPKALRVAKIVTIIQIIAYQKYLTRCQQWSPKKIFWDLFIE</sequence>
<dbReference type="HOGENOM" id="CLU_968004_0_0_1"/>
<dbReference type="GeneID" id="7828867"/>
<dbReference type="SUPFAM" id="SSF52047">
    <property type="entry name" value="RNI-like"/>
    <property type="match status" value="1"/>
</dbReference>
<dbReference type="Gene3D" id="3.80.10.10">
    <property type="entry name" value="Ribonuclease Inhibitor"/>
    <property type="match status" value="1"/>
</dbReference>
<keyword evidence="3" id="KW-1185">Reference proteome</keyword>
<protein>
    <recommendedName>
        <fullName evidence="4">Kinase domain protein</fullName>
    </recommendedName>
</protein>
<dbReference type="InParanoid" id="Q23RT9"/>
<feature type="region of interest" description="Disordered" evidence="1">
    <location>
        <begin position="1"/>
        <end position="23"/>
    </location>
</feature>
<evidence type="ECO:0000256" key="1">
    <source>
        <dbReference type="SAM" id="MobiDB-lite"/>
    </source>
</evidence>
<evidence type="ECO:0000313" key="3">
    <source>
        <dbReference type="Proteomes" id="UP000009168"/>
    </source>
</evidence>
<dbReference type="KEGG" id="tet:TTHERM_00628590"/>
<proteinExistence type="predicted"/>
<name>Q23RT9_TETTS</name>
<dbReference type="RefSeq" id="XP_001019545.2">
    <property type="nucleotide sequence ID" value="XM_001019545.2"/>
</dbReference>
<organism evidence="2 3">
    <name type="scientific">Tetrahymena thermophila (strain SB210)</name>
    <dbReference type="NCBI Taxonomy" id="312017"/>
    <lineage>
        <taxon>Eukaryota</taxon>
        <taxon>Sar</taxon>
        <taxon>Alveolata</taxon>
        <taxon>Ciliophora</taxon>
        <taxon>Intramacronucleata</taxon>
        <taxon>Oligohymenophorea</taxon>
        <taxon>Hymenostomatida</taxon>
        <taxon>Tetrahymenina</taxon>
        <taxon>Tetrahymenidae</taxon>
        <taxon>Tetrahymena</taxon>
    </lineage>
</organism>